<protein>
    <submittedName>
        <fullName evidence="1">Uncharacterized protein</fullName>
    </submittedName>
</protein>
<evidence type="ECO:0000313" key="1">
    <source>
        <dbReference type="EMBL" id="SIT37040.1"/>
    </source>
</evidence>
<evidence type="ECO:0000313" key="2">
    <source>
        <dbReference type="Proteomes" id="UP000195569"/>
    </source>
</evidence>
<keyword evidence="2" id="KW-1185">Reference proteome</keyword>
<gene>
    <name evidence="1" type="ORF">BN2476_110072</name>
</gene>
<organism evidence="1 2">
    <name type="scientific">Paraburkholderia piptadeniae</name>
    <dbReference type="NCBI Taxonomy" id="1701573"/>
    <lineage>
        <taxon>Bacteria</taxon>
        <taxon>Pseudomonadati</taxon>
        <taxon>Pseudomonadota</taxon>
        <taxon>Betaproteobacteria</taxon>
        <taxon>Burkholderiales</taxon>
        <taxon>Burkholderiaceae</taxon>
        <taxon>Paraburkholderia</taxon>
    </lineage>
</organism>
<reference evidence="1" key="1">
    <citation type="submission" date="2016-12" db="EMBL/GenBank/DDBJ databases">
        <authorList>
            <person name="Moulin L."/>
        </authorList>
    </citation>
    <scope>NUCLEOTIDE SEQUENCE [LARGE SCALE GENOMIC DNA]</scope>
    <source>
        <strain evidence="1">STM 7183</strain>
    </source>
</reference>
<dbReference type="EMBL" id="CYGY02000011">
    <property type="protein sequence ID" value="SIT37040.1"/>
    <property type="molecule type" value="Genomic_DNA"/>
</dbReference>
<name>A0A1N7RPJ7_9BURK</name>
<sequence length="59" mass="6277">MRTAGAGKAVLFPRDHLPTLDKDFGEILLISTSSPLAVRKIGVPMRDDESSGHGIMPAC</sequence>
<dbReference type="AlphaFoldDB" id="A0A1N7RPJ7"/>
<accession>A0A1N7RPJ7</accession>
<comment type="caution">
    <text evidence="1">The sequence shown here is derived from an EMBL/GenBank/DDBJ whole genome shotgun (WGS) entry which is preliminary data.</text>
</comment>
<proteinExistence type="predicted"/>
<dbReference type="Proteomes" id="UP000195569">
    <property type="component" value="Unassembled WGS sequence"/>
</dbReference>